<name>E6VLM9_RHOPX</name>
<evidence type="ECO:0000259" key="2">
    <source>
        <dbReference type="Pfam" id="PF18602"/>
    </source>
</evidence>
<organism evidence="3 4">
    <name type="scientific">Rhodopseudomonas palustris (strain DX-1)</name>
    <dbReference type="NCBI Taxonomy" id="652103"/>
    <lineage>
        <taxon>Bacteria</taxon>
        <taxon>Pseudomonadati</taxon>
        <taxon>Pseudomonadota</taxon>
        <taxon>Alphaproteobacteria</taxon>
        <taxon>Hyphomicrobiales</taxon>
        <taxon>Nitrobacteraceae</taxon>
        <taxon>Rhodopseudomonas</taxon>
    </lineage>
</organism>
<sequence precursor="true">MASPCLNRRVWIVWKTRNTALLALLVSSPVCAEQDGNRFKEGCEVSRPFISGFVLGTVSKSVADMNIVLNRLDGGDASSKINVAEVAAELSPYCIPLNATLGQMTDVFCKYLEDNPALRHRSAGGLLIDAMRSTWPCNK</sequence>
<feature type="signal peptide" evidence="1">
    <location>
        <begin position="1"/>
        <end position="32"/>
    </location>
</feature>
<dbReference type="Pfam" id="PF18602">
    <property type="entry name" value="Rap1a"/>
    <property type="match status" value="1"/>
</dbReference>
<proteinExistence type="predicted"/>
<keyword evidence="1" id="KW-0732">Signal</keyword>
<protein>
    <recommendedName>
        <fullName evidence="2">Rap1a immunity protein domain-containing protein</fullName>
    </recommendedName>
</protein>
<dbReference type="Proteomes" id="UP000001402">
    <property type="component" value="Chromosome"/>
</dbReference>
<evidence type="ECO:0000313" key="4">
    <source>
        <dbReference type="Proteomes" id="UP000001402"/>
    </source>
</evidence>
<feature type="chain" id="PRO_5003213947" description="Rap1a immunity protein domain-containing protein" evidence="1">
    <location>
        <begin position="33"/>
        <end position="139"/>
    </location>
</feature>
<gene>
    <name evidence="3" type="ordered locus">Rpdx1_1775</name>
</gene>
<evidence type="ECO:0000313" key="3">
    <source>
        <dbReference type="EMBL" id="ADU43390.1"/>
    </source>
</evidence>
<reference evidence="3" key="1">
    <citation type="submission" date="2010-12" db="EMBL/GenBank/DDBJ databases">
        <title>Complete sequence of Rhodopseudomonas palustris DX-1.</title>
        <authorList>
            <consortium name="US DOE Joint Genome Institute"/>
            <person name="Lucas S."/>
            <person name="Copeland A."/>
            <person name="Lapidus A."/>
            <person name="Cheng J.-F."/>
            <person name="Goodwin L."/>
            <person name="Pitluck S."/>
            <person name="Misra M."/>
            <person name="Chertkov O."/>
            <person name="Detter J.C."/>
            <person name="Han C."/>
            <person name="Tapia R."/>
            <person name="Land M."/>
            <person name="Hauser L."/>
            <person name="Kyrpides N."/>
            <person name="Ivanova N."/>
            <person name="Ovchinnikova G."/>
            <person name="Logan B."/>
            <person name="Oda Y."/>
            <person name="Harwood C."/>
            <person name="Woyke T."/>
        </authorList>
    </citation>
    <scope>NUCLEOTIDE SEQUENCE [LARGE SCALE GENOMIC DNA]</scope>
    <source>
        <strain evidence="3">DX-1</strain>
    </source>
</reference>
<dbReference type="Gene3D" id="1.10.890.40">
    <property type="match status" value="1"/>
</dbReference>
<dbReference type="KEGG" id="rpx:Rpdx1_1775"/>
<dbReference type="AlphaFoldDB" id="E6VLM9"/>
<evidence type="ECO:0000256" key="1">
    <source>
        <dbReference type="SAM" id="SignalP"/>
    </source>
</evidence>
<feature type="domain" description="Rap1a immunity protein" evidence="2">
    <location>
        <begin position="37"/>
        <end position="137"/>
    </location>
</feature>
<dbReference type="HOGENOM" id="CLU_1843577_0_0_5"/>
<dbReference type="InterPro" id="IPR041238">
    <property type="entry name" value="Rap1a"/>
</dbReference>
<accession>E6VLM9</accession>
<dbReference type="EMBL" id="CP002418">
    <property type="protein sequence ID" value="ADU43390.1"/>
    <property type="molecule type" value="Genomic_DNA"/>
</dbReference>